<name>A0AAD6AGV6_9TELE</name>
<comment type="caution">
    <text evidence="1">The sequence shown here is derived from an EMBL/GenBank/DDBJ whole genome shotgun (WGS) entry which is preliminary data.</text>
</comment>
<proteinExistence type="predicted"/>
<evidence type="ECO:0000313" key="2">
    <source>
        <dbReference type="Proteomes" id="UP001219934"/>
    </source>
</evidence>
<feature type="non-terminal residue" evidence="1">
    <location>
        <position position="1"/>
    </location>
</feature>
<dbReference type="EMBL" id="JAPTMU010000023">
    <property type="protein sequence ID" value="KAJ4924441.1"/>
    <property type="molecule type" value="Genomic_DNA"/>
</dbReference>
<organism evidence="1 2">
    <name type="scientific">Pogonophryne albipinna</name>
    <dbReference type="NCBI Taxonomy" id="1090488"/>
    <lineage>
        <taxon>Eukaryota</taxon>
        <taxon>Metazoa</taxon>
        <taxon>Chordata</taxon>
        <taxon>Craniata</taxon>
        <taxon>Vertebrata</taxon>
        <taxon>Euteleostomi</taxon>
        <taxon>Actinopterygii</taxon>
        <taxon>Neopterygii</taxon>
        <taxon>Teleostei</taxon>
        <taxon>Neoteleostei</taxon>
        <taxon>Acanthomorphata</taxon>
        <taxon>Eupercaria</taxon>
        <taxon>Perciformes</taxon>
        <taxon>Notothenioidei</taxon>
        <taxon>Pogonophryne</taxon>
    </lineage>
</organism>
<evidence type="ECO:0000313" key="1">
    <source>
        <dbReference type="EMBL" id="KAJ4924441.1"/>
    </source>
</evidence>
<protein>
    <submittedName>
        <fullName evidence="1">Uncharacterized protein</fullName>
    </submittedName>
</protein>
<sequence length="61" mass="7050">VFIPEARRWRSSAPFIRTECWCQHCCPPSSFPALLHLCLYLSPLLKMLSPYPRGSTWRGGE</sequence>
<keyword evidence="2" id="KW-1185">Reference proteome</keyword>
<gene>
    <name evidence="1" type="ORF">JOQ06_000681</name>
</gene>
<reference evidence="1" key="1">
    <citation type="submission" date="2022-11" db="EMBL/GenBank/DDBJ databases">
        <title>Chromosome-level genome of Pogonophryne albipinna.</title>
        <authorList>
            <person name="Jo E."/>
        </authorList>
    </citation>
    <scope>NUCLEOTIDE SEQUENCE</scope>
    <source>
        <strain evidence="1">SGF0006</strain>
        <tissue evidence="1">Muscle</tissue>
    </source>
</reference>
<dbReference type="Proteomes" id="UP001219934">
    <property type="component" value="Unassembled WGS sequence"/>
</dbReference>
<feature type="non-terminal residue" evidence="1">
    <location>
        <position position="61"/>
    </location>
</feature>
<accession>A0AAD6AGV6</accession>
<dbReference type="AlphaFoldDB" id="A0AAD6AGV6"/>